<evidence type="ECO:0000256" key="4">
    <source>
        <dbReference type="ARBA" id="ARBA00022833"/>
    </source>
</evidence>
<evidence type="ECO:0000256" key="3">
    <source>
        <dbReference type="ARBA" id="ARBA00022771"/>
    </source>
</evidence>
<keyword evidence="1" id="KW-0479">Metal-binding</keyword>
<dbReference type="GO" id="GO:0008270">
    <property type="term" value="F:zinc ion binding"/>
    <property type="evidence" value="ECO:0007669"/>
    <property type="project" value="UniProtKB-KW"/>
</dbReference>
<dbReference type="PANTHER" id="PTHR24379">
    <property type="entry name" value="KRAB AND ZINC FINGER DOMAIN-CONTAINING"/>
    <property type="match status" value="1"/>
</dbReference>
<feature type="domain" description="C2H2-type" evidence="8">
    <location>
        <begin position="511"/>
        <end position="534"/>
    </location>
</feature>
<dbReference type="Pfam" id="PF00096">
    <property type="entry name" value="zf-C2H2"/>
    <property type="match status" value="4"/>
</dbReference>
<feature type="compositionally biased region" description="Basic and acidic residues" evidence="7">
    <location>
        <begin position="172"/>
        <end position="195"/>
    </location>
</feature>
<comment type="caution">
    <text evidence="9">The sequence shown here is derived from an EMBL/GenBank/DDBJ whole genome shotgun (WGS) entry which is preliminary data.</text>
</comment>
<evidence type="ECO:0000259" key="8">
    <source>
        <dbReference type="PROSITE" id="PS50157"/>
    </source>
</evidence>
<keyword evidence="3 5" id="KW-0863">Zinc-finger</keyword>
<feature type="domain" description="C2H2-type" evidence="8">
    <location>
        <begin position="482"/>
        <end position="509"/>
    </location>
</feature>
<feature type="domain" description="C2H2-type" evidence="8">
    <location>
        <begin position="385"/>
        <end position="413"/>
    </location>
</feature>
<dbReference type="EMBL" id="LJIJ01002318">
    <property type="protein sequence ID" value="ODM89857.1"/>
    <property type="molecule type" value="Genomic_DNA"/>
</dbReference>
<dbReference type="InterPro" id="IPR036236">
    <property type="entry name" value="Znf_C2H2_sf"/>
</dbReference>
<dbReference type="Proteomes" id="UP000094527">
    <property type="component" value="Unassembled WGS sequence"/>
</dbReference>
<evidence type="ECO:0000256" key="7">
    <source>
        <dbReference type="SAM" id="MobiDB-lite"/>
    </source>
</evidence>
<proteinExistence type="predicted"/>
<dbReference type="STRING" id="48709.A0A1D2MA50"/>
<keyword evidence="10" id="KW-1185">Reference proteome</keyword>
<evidence type="ECO:0000256" key="5">
    <source>
        <dbReference type="PROSITE-ProRule" id="PRU00042"/>
    </source>
</evidence>
<dbReference type="GO" id="GO:0005634">
    <property type="term" value="C:nucleus"/>
    <property type="evidence" value="ECO:0007669"/>
    <property type="project" value="TreeGrafter"/>
</dbReference>
<dbReference type="GO" id="GO:0000981">
    <property type="term" value="F:DNA-binding transcription factor activity, RNA polymerase II-specific"/>
    <property type="evidence" value="ECO:0007669"/>
    <property type="project" value="TreeGrafter"/>
</dbReference>
<feature type="region of interest" description="Disordered" evidence="7">
    <location>
        <begin position="157"/>
        <end position="212"/>
    </location>
</feature>
<dbReference type="PROSITE" id="PS50157">
    <property type="entry name" value="ZINC_FINGER_C2H2_2"/>
    <property type="match status" value="6"/>
</dbReference>
<dbReference type="PROSITE" id="PS00028">
    <property type="entry name" value="ZINC_FINGER_C2H2_1"/>
    <property type="match status" value="5"/>
</dbReference>
<dbReference type="PANTHER" id="PTHR24379:SF127">
    <property type="entry name" value="BLOODY FINGERS-RELATED"/>
    <property type="match status" value="1"/>
</dbReference>
<keyword evidence="6" id="KW-0175">Coiled coil</keyword>
<dbReference type="AlphaFoldDB" id="A0A1D2MA50"/>
<dbReference type="OrthoDB" id="9411774at2759"/>
<dbReference type="Pfam" id="PF13912">
    <property type="entry name" value="zf-C2H2_6"/>
    <property type="match status" value="1"/>
</dbReference>
<feature type="region of interest" description="Disordered" evidence="7">
    <location>
        <begin position="241"/>
        <end position="260"/>
    </location>
</feature>
<dbReference type="InterPro" id="IPR013087">
    <property type="entry name" value="Znf_C2H2_type"/>
</dbReference>
<dbReference type="GO" id="GO:0000977">
    <property type="term" value="F:RNA polymerase II transcription regulatory region sequence-specific DNA binding"/>
    <property type="evidence" value="ECO:0007669"/>
    <property type="project" value="TreeGrafter"/>
</dbReference>
<keyword evidence="2" id="KW-0677">Repeat</keyword>
<keyword evidence="4" id="KW-0862">Zinc</keyword>
<feature type="domain" description="C2H2-type" evidence="8">
    <location>
        <begin position="422"/>
        <end position="449"/>
    </location>
</feature>
<evidence type="ECO:0000256" key="2">
    <source>
        <dbReference type="ARBA" id="ARBA00022737"/>
    </source>
</evidence>
<dbReference type="Gene3D" id="3.30.160.60">
    <property type="entry name" value="Classic Zinc Finger"/>
    <property type="match status" value="3"/>
</dbReference>
<evidence type="ECO:0000256" key="1">
    <source>
        <dbReference type="ARBA" id="ARBA00022723"/>
    </source>
</evidence>
<name>A0A1D2MA50_ORCCI</name>
<evidence type="ECO:0000256" key="6">
    <source>
        <dbReference type="SAM" id="Coils"/>
    </source>
</evidence>
<accession>A0A1D2MA50</accession>
<reference evidence="9 10" key="1">
    <citation type="journal article" date="2016" name="Genome Biol. Evol.">
        <title>Gene Family Evolution Reflects Adaptation to Soil Environmental Stressors in the Genome of the Collembolan Orchesella cincta.</title>
        <authorList>
            <person name="Faddeeva-Vakhrusheva A."/>
            <person name="Derks M.F."/>
            <person name="Anvar S.Y."/>
            <person name="Agamennone V."/>
            <person name="Suring W."/>
            <person name="Smit S."/>
            <person name="van Straalen N.M."/>
            <person name="Roelofs D."/>
        </authorList>
    </citation>
    <scope>NUCLEOTIDE SEQUENCE [LARGE SCALE GENOMIC DNA]</scope>
    <source>
        <tissue evidence="9">Mixed pool</tissue>
    </source>
</reference>
<dbReference type="SUPFAM" id="SSF57667">
    <property type="entry name" value="beta-beta-alpha zinc fingers"/>
    <property type="match status" value="3"/>
</dbReference>
<feature type="domain" description="C2H2-type" evidence="8">
    <location>
        <begin position="356"/>
        <end position="384"/>
    </location>
</feature>
<feature type="domain" description="C2H2-type" evidence="8">
    <location>
        <begin position="451"/>
        <end position="479"/>
    </location>
</feature>
<evidence type="ECO:0000313" key="10">
    <source>
        <dbReference type="Proteomes" id="UP000094527"/>
    </source>
</evidence>
<feature type="compositionally biased region" description="Low complexity" evidence="7">
    <location>
        <begin position="244"/>
        <end position="259"/>
    </location>
</feature>
<gene>
    <name evidence="9" type="ORF">Ocin01_16825</name>
</gene>
<sequence length="544" mass="62281">MASKSAKNSLCIFCYGEVTSDDDDGCKKTRRIGGGVGSQAKFLLLLSKYIKFQQFVEGRLRVPLTELRLCQDCSELGDSFCDLFLQLEALQLQVNWQLRTLSERIISSEESPSKLNQFRKQFATPTRNKKKEDWQLDKLETDISQLRKDLLEHCELSLNQGDQPTPKVSLKRSHDNEATRVKGWDHAPEKTRTVEASDCGSDYEGPPADDNYDDDGHVSDIAMDVEYGGFSSPKIIKVETDVDTPSQHQASSSSATTPTRKSRRVLLKCPKCAKTFGDQAKFTPILTSIVKWKYRKKWVIEHFLTKHLGISKELQNNKKQCSICKIPFHAQIHKSEIEHHIKIEHDVEGMDPSKYSRCTICEAPFKNARSLTKHMRVVHKTERTFNCSKCGKTFKKTKELRKHWRSAHKGLPIEGLGLLGDHECHLCKERFEASNLLADHLKWHERKEQTYSCSECNKIFTRAETLRRHMQTKHVPDEMMPFCCDTCGKLFGRKDRLVQHARTHFDQQDTFDCNLCGASFKQGSKLESHVQKAHGTAVEVEFAD</sequence>
<dbReference type="SMART" id="SM00355">
    <property type="entry name" value="ZnF_C2H2"/>
    <property type="match status" value="6"/>
</dbReference>
<organism evidence="9 10">
    <name type="scientific">Orchesella cincta</name>
    <name type="common">Springtail</name>
    <name type="synonym">Podura cincta</name>
    <dbReference type="NCBI Taxonomy" id="48709"/>
    <lineage>
        <taxon>Eukaryota</taxon>
        <taxon>Metazoa</taxon>
        <taxon>Ecdysozoa</taxon>
        <taxon>Arthropoda</taxon>
        <taxon>Hexapoda</taxon>
        <taxon>Collembola</taxon>
        <taxon>Entomobryomorpha</taxon>
        <taxon>Entomobryoidea</taxon>
        <taxon>Orchesellidae</taxon>
        <taxon>Orchesellinae</taxon>
        <taxon>Orchesella</taxon>
    </lineage>
</organism>
<feature type="coiled-coil region" evidence="6">
    <location>
        <begin position="129"/>
        <end position="156"/>
    </location>
</feature>
<protein>
    <submittedName>
        <fullName evidence="9">Zinc finger protein-likeA</fullName>
    </submittedName>
</protein>
<evidence type="ECO:0000313" key="9">
    <source>
        <dbReference type="EMBL" id="ODM89857.1"/>
    </source>
</evidence>
<dbReference type="FunFam" id="3.30.160.60:FF:000446">
    <property type="entry name" value="Zinc finger protein"/>
    <property type="match status" value="1"/>
</dbReference>